<dbReference type="OrthoDB" id="309640at2759"/>
<dbReference type="AlphaFoldDB" id="A0A9W8CZC1"/>
<gene>
    <name evidence="2" type="ORF">LPJ61_000015</name>
</gene>
<dbReference type="FunFam" id="3.30.1330.40:FF:000001">
    <property type="entry name" value="L-PSP family endoribonuclease"/>
    <property type="match status" value="1"/>
</dbReference>
<organism evidence="2 3">
    <name type="scientific">Coemansia biformis</name>
    <dbReference type="NCBI Taxonomy" id="1286918"/>
    <lineage>
        <taxon>Eukaryota</taxon>
        <taxon>Fungi</taxon>
        <taxon>Fungi incertae sedis</taxon>
        <taxon>Zoopagomycota</taxon>
        <taxon>Kickxellomycotina</taxon>
        <taxon>Kickxellomycetes</taxon>
        <taxon>Kickxellales</taxon>
        <taxon>Kickxellaceae</taxon>
        <taxon>Coemansia</taxon>
    </lineage>
</organism>
<sequence length="130" mass="13880">MSRNIVATKNAPAAFGPYSQAIVANGLVFVSGQIPAKPDTNEIEVHDVASQTEQVLANLEAVLIAAGSSIKNVVKTTCFLVDMNEWPTMNEVYGKVFHTDPPARSTVEVSKLPKGAKVEIEAIAKLNDSN</sequence>
<dbReference type="CDD" id="cd00448">
    <property type="entry name" value="YjgF_YER057c_UK114_family"/>
    <property type="match status" value="1"/>
</dbReference>
<dbReference type="NCBIfam" id="TIGR00004">
    <property type="entry name" value="Rid family detoxifying hydrolase"/>
    <property type="match status" value="1"/>
</dbReference>
<evidence type="ECO:0000256" key="1">
    <source>
        <dbReference type="ARBA" id="ARBA00010552"/>
    </source>
</evidence>
<dbReference type="Proteomes" id="UP001143981">
    <property type="component" value="Unassembled WGS sequence"/>
</dbReference>
<dbReference type="PANTHER" id="PTHR11803">
    <property type="entry name" value="2-IMINOBUTANOATE/2-IMINOPROPANOATE DEAMINASE RIDA"/>
    <property type="match status" value="1"/>
</dbReference>
<dbReference type="InterPro" id="IPR035959">
    <property type="entry name" value="RutC-like_sf"/>
</dbReference>
<evidence type="ECO:0000313" key="3">
    <source>
        <dbReference type="Proteomes" id="UP001143981"/>
    </source>
</evidence>
<protein>
    <submittedName>
        <fullName evidence="2">Uncharacterized protein</fullName>
    </submittedName>
</protein>
<dbReference type="PROSITE" id="PS01094">
    <property type="entry name" value="UPF0076"/>
    <property type="match status" value="1"/>
</dbReference>
<comment type="caution">
    <text evidence="2">The sequence shown here is derived from an EMBL/GenBank/DDBJ whole genome shotgun (WGS) entry which is preliminary data.</text>
</comment>
<accession>A0A9W8CZC1</accession>
<dbReference type="Pfam" id="PF01042">
    <property type="entry name" value="Ribonuc_L-PSP"/>
    <property type="match status" value="1"/>
</dbReference>
<evidence type="ECO:0000313" key="2">
    <source>
        <dbReference type="EMBL" id="KAJ1736231.1"/>
    </source>
</evidence>
<comment type="similarity">
    <text evidence="1">Belongs to the RutC family.</text>
</comment>
<dbReference type="InterPro" id="IPR006175">
    <property type="entry name" value="YjgF/YER057c/UK114"/>
</dbReference>
<dbReference type="GO" id="GO:0005829">
    <property type="term" value="C:cytosol"/>
    <property type="evidence" value="ECO:0007669"/>
    <property type="project" value="TreeGrafter"/>
</dbReference>
<keyword evidence="3" id="KW-1185">Reference proteome</keyword>
<dbReference type="Gene3D" id="3.30.1330.40">
    <property type="entry name" value="RutC-like"/>
    <property type="match status" value="1"/>
</dbReference>
<dbReference type="InterPro" id="IPR006056">
    <property type="entry name" value="RidA"/>
</dbReference>
<dbReference type="EMBL" id="JANBOI010000001">
    <property type="protein sequence ID" value="KAJ1736231.1"/>
    <property type="molecule type" value="Genomic_DNA"/>
</dbReference>
<name>A0A9W8CZC1_9FUNG</name>
<proteinExistence type="inferred from homology"/>
<dbReference type="GO" id="GO:0019239">
    <property type="term" value="F:deaminase activity"/>
    <property type="evidence" value="ECO:0007669"/>
    <property type="project" value="TreeGrafter"/>
</dbReference>
<dbReference type="PANTHER" id="PTHR11803:SF58">
    <property type="entry name" value="PROTEIN HMF1-RELATED"/>
    <property type="match status" value="1"/>
</dbReference>
<reference evidence="2" key="1">
    <citation type="submission" date="2022-07" db="EMBL/GenBank/DDBJ databases">
        <title>Phylogenomic reconstructions and comparative analyses of Kickxellomycotina fungi.</title>
        <authorList>
            <person name="Reynolds N.K."/>
            <person name="Stajich J.E."/>
            <person name="Barry K."/>
            <person name="Grigoriev I.V."/>
            <person name="Crous P."/>
            <person name="Smith M.E."/>
        </authorList>
    </citation>
    <scope>NUCLEOTIDE SEQUENCE</scope>
    <source>
        <strain evidence="2">BCRC 34381</strain>
    </source>
</reference>
<dbReference type="InterPro" id="IPR019897">
    <property type="entry name" value="RidA_CS"/>
</dbReference>
<dbReference type="SUPFAM" id="SSF55298">
    <property type="entry name" value="YjgF-like"/>
    <property type="match status" value="1"/>
</dbReference>